<evidence type="ECO:0000313" key="3">
    <source>
        <dbReference type="Proteomes" id="UP000008783"/>
    </source>
</evidence>
<evidence type="ECO:0000256" key="1">
    <source>
        <dbReference type="SAM" id="MobiDB-lite"/>
    </source>
</evidence>
<dbReference type="Proteomes" id="UP000008783">
    <property type="component" value="Unassembled WGS sequence"/>
</dbReference>
<gene>
    <name evidence="2" type="ORF">PGTG_20609</name>
</gene>
<feature type="compositionally biased region" description="Polar residues" evidence="1">
    <location>
        <begin position="106"/>
        <end position="115"/>
    </location>
</feature>
<reference evidence="3" key="1">
    <citation type="journal article" date="2011" name="Proc. Natl. Acad. Sci. U.S.A.">
        <title>Obligate biotrophy features unraveled by the genomic analysis of rust fungi.</title>
        <authorList>
            <person name="Duplessis S."/>
            <person name="Cuomo C.A."/>
            <person name="Lin Y.-C."/>
            <person name="Aerts A."/>
            <person name="Tisserant E."/>
            <person name="Veneault-Fourrey C."/>
            <person name="Joly D.L."/>
            <person name="Hacquard S."/>
            <person name="Amselem J."/>
            <person name="Cantarel B.L."/>
            <person name="Chiu R."/>
            <person name="Coutinho P.M."/>
            <person name="Feau N."/>
            <person name="Field M."/>
            <person name="Frey P."/>
            <person name="Gelhaye E."/>
            <person name="Goldberg J."/>
            <person name="Grabherr M.G."/>
            <person name="Kodira C.D."/>
            <person name="Kohler A."/>
            <person name="Kuees U."/>
            <person name="Lindquist E.A."/>
            <person name="Lucas S.M."/>
            <person name="Mago R."/>
            <person name="Mauceli E."/>
            <person name="Morin E."/>
            <person name="Murat C."/>
            <person name="Pangilinan J.L."/>
            <person name="Park R."/>
            <person name="Pearson M."/>
            <person name="Quesneville H."/>
            <person name="Rouhier N."/>
            <person name="Sakthikumar S."/>
            <person name="Salamov A.A."/>
            <person name="Schmutz J."/>
            <person name="Selles B."/>
            <person name="Shapiro H."/>
            <person name="Tanguay P."/>
            <person name="Tuskan G.A."/>
            <person name="Henrissat B."/>
            <person name="Van de Peer Y."/>
            <person name="Rouze P."/>
            <person name="Ellis J.G."/>
            <person name="Dodds P.N."/>
            <person name="Schein J.E."/>
            <person name="Zhong S."/>
            <person name="Hamelin R.C."/>
            <person name="Grigoriev I.V."/>
            <person name="Szabo L.J."/>
            <person name="Martin F."/>
        </authorList>
    </citation>
    <scope>NUCLEOTIDE SEQUENCE [LARGE SCALE GENOMIC DNA]</scope>
    <source>
        <strain evidence="3">CRL 75-36-700-3 / race SCCL</strain>
    </source>
</reference>
<feature type="region of interest" description="Disordered" evidence="1">
    <location>
        <begin position="96"/>
        <end position="123"/>
    </location>
</feature>
<dbReference type="OrthoDB" id="10359942at2759"/>
<dbReference type="EMBL" id="DS178262">
    <property type="protein sequence ID" value="EHS62486.1"/>
    <property type="molecule type" value="Genomic_DNA"/>
</dbReference>
<dbReference type="RefSeq" id="XP_003890803.1">
    <property type="nucleotide sequence ID" value="XM_003890754.1"/>
</dbReference>
<keyword evidence="3" id="KW-1185">Reference proteome</keyword>
<name>H6QNU4_PUCGT</name>
<organism evidence="2 3">
    <name type="scientific">Puccinia graminis f. sp. tritici (strain CRL 75-36-700-3 / race SCCL)</name>
    <name type="common">Black stem rust fungus</name>
    <dbReference type="NCBI Taxonomy" id="418459"/>
    <lineage>
        <taxon>Eukaryota</taxon>
        <taxon>Fungi</taxon>
        <taxon>Dikarya</taxon>
        <taxon>Basidiomycota</taxon>
        <taxon>Pucciniomycotina</taxon>
        <taxon>Pucciniomycetes</taxon>
        <taxon>Pucciniales</taxon>
        <taxon>Pucciniaceae</taxon>
        <taxon>Puccinia</taxon>
    </lineage>
</organism>
<dbReference type="VEuPathDB" id="FungiDB:PGTG_20609"/>
<evidence type="ECO:0000313" key="2">
    <source>
        <dbReference type="EMBL" id="EHS62486.1"/>
    </source>
</evidence>
<dbReference type="GeneID" id="13542559"/>
<accession>H6QNU4</accession>
<protein>
    <submittedName>
        <fullName evidence="2">Uncharacterized protein</fullName>
    </submittedName>
</protein>
<dbReference type="AlphaFoldDB" id="H6QNU4"/>
<sequence length="130" mass="14295">MSWTDLLRSPYKVMASRKWSATPAKERDAGWWGQRARFHPVGQALSTPAVCLGSNKVLPTANWGTRVVRPGLPCNTSPPTQSPSSIWRVAFRNYPGARDGARESSRGTNPGNSGSAPKPRGCYNFFFLDQ</sequence>
<dbReference type="HOGENOM" id="CLU_1939179_0_0_1"/>
<proteinExistence type="predicted"/>
<dbReference type="KEGG" id="pgr:PGTG_20609"/>
<dbReference type="InParanoid" id="H6QNU4"/>